<protein>
    <recommendedName>
        <fullName evidence="2">Major capsid protein</fullName>
    </recommendedName>
</protein>
<evidence type="ECO:0008006" key="2">
    <source>
        <dbReference type="Google" id="ProtNLM"/>
    </source>
</evidence>
<reference evidence="1" key="1">
    <citation type="submission" date="2020-04" db="EMBL/GenBank/DDBJ databases">
        <authorList>
            <person name="Chiriac C."/>
            <person name="Salcher M."/>
            <person name="Ghai R."/>
            <person name="Kavagutti S V."/>
        </authorList>
    </citation>
    <scope>NUCLEOTIDE SEQUENCE</scope>
</reference>
<dbReference type="Pfam" id="PF17236">
    <property type="entry name" value="SU10_MCP"/>
    <property type="match status" value="1"/>
</dbReference>
<dbReference type="EMBL" id="LR796371">
    <property type="protein sequence ID" value="CAB4140019.1"/>
    <property type="molecule type" value="Genomic_DNA"/>
</dbReference>
<proteinExistence type="predicted"/>
<accession>A0A6J5M885</accession>
<evidence type="ECO:0000313" key="1">
    <source>
        <dbReference type="EMBL" id="CAB4140019.1"/>
    </source>
</evidence>
<gene>
    <name evidence="1" type="ORF">UFOVP397_55</name>
</gene>
<sequence length="324" mass="35132">MSKISNSFATYSARGNREDLSDIIYNIDPTDTPVMSAIGTRNVTNKQFDWQTESLPAVDGNNARVEGFELSRSASTPTVRQFNVTQISSRDATVTGSQEAANAAGKRSEMAHQIALVGKALKRDMEVILCGRQPRADGDDAGSGTARRTRALEHWITTNVAYGTNGANGANATTALTDGTKRAFTEALLAQSIQVAYENGAEPSTLVMGPYAKRKFSTFTGRSQSRVKVDEDQIVGSADFYLSDFGEVKAVPSRFSRARTVLGLDPEFAKIGYYRRFQRTDIAKIGDADTKMLLAEWGLEVSNEKAHFKIADVFESAAEEAAAA</sequence>
<name>A0A6J5M885_9CAUD</name>
<organism evidence="1">
    <name type="scientific">uncultured Caudovirales phage</name>
    <dbReference type="NCBI Taxonomy" id="2100421"/>
    <lineage>
        <taxon>Viruses</taxon>
        <taxon>Duplodnaviria</taxon>
        <taxon>Heunggongvirae</taxon>
        <taxon>Uroviricota</taxon>
        <taxon>Caudoviricetes</taxon>
        <taxon>Peduoviridae</taxon>
        <taxon>Maltschvirus</taxon>
        <taxon>Maltschvirus maltsch</taxon>
    </lineage>
</organism>
<dbReference type="InterPro" id="IPR035198">
    <property type="entry name" value="SU10_MCP"/>
</dbReference>